<dbReference type="InterPro" id="IPR000315">
    <property type="entry name" value="Znf_B-box"/>
</dbReference>
<dbReference type="CDD" id="cd19757">
    <property type="entry name" value="Bbox1"/>
    <property type="match status" value="1"/>
</dbReference>
<evidence type="ECO:0000313" key="6">
    <source>
        <dbReference type="Proteomes" id="UP000507470"/>
    </source>
</evidence>
<evidence type="ECO:0000313" key="5">
    <source>
        <dbReference type="EMBL" id="CAC5399495.1"/>
    </source>
</evidence>
<dbReference type="PANTHER" id="PTHR25462:SF296">
    <property type="entry name" value="MEIOTIC P26, ISOFORM F"/>
    <property type="match status" value="1"/>
</dbReference>
<evidence type="ECO:0000256" key="1">
    <source>
        <dbReference type="PROSITE-ProRule" id="PRU00024"/>
    </source>
</evidence>
<keyword evidence="2" id="KW-0175">Coiled coil</keyword>
<dbReference type="EMBL" id="CACVKT020006042">
    <property type="protein sequence ID" value="CAC5399495.1"/>
    <property type="molecule type" value="Genomic_DNA"/>
</dbReference>
<dbReference type="Gene3D" id="3.30.160.60">
    <property type="entry name" value="Classic Zinc Finger"/>
    <property type="match status" value="1"/>
</dbReference>
<accession>A0A6J8CUL4</accession>
<dbReference type="Gene3D" id="2.120.10.30">
    <property type="entry name" value="TolB, C-terminal domain"/>
    <property type="match status" value="1"/>
</dbReference>
<evidence type="ECO:0000256" key="3">
    <source>
        <dbReference type="SAM" id="SignalP"/>
    </source>
</evidence>
<gene>
    <name evidence="5" type="ORF">MCOR_33755</name>
</gene>
<proteinExistence type="predicted"/>
<evidence type="ECO:0000259" key="4">
    <source>
        <dbReference type="PROSITE" id="PS50119"/>
    </source>
</evidence>
<keyword evidence="1" id="KW-0479">Metal-binding</keyword>
<dbReference type="PROSITE" id="PS50119">
    <property type="entry name" value="ZF_BBOX"/>
    <property type="match status" value="1"/>
</dbReference>
<feature type="chain" id="PRO_5026975865" description="B box-type domain-containing protein" evidence="3">
    <location>
        <begin position="24"/>
        <end position="568"/>
    </location>
</feature>
<sequence>MKTKVNLFRFIIMTSNTITFCEACDFRGIKQESVVWCHDCEEAFCSNCADHHSSARKTREHMVISMDNYSRLPHVIRTLSSHCEQHNAPFQNYCITHEQLCCRKCIDPLHSHCTSLPAVDDFLKDTKRSFLTEQLSEGFKDIYSFCEYMVKEKRQNIRELTFESNRIENRIKQIRKQLNEQLDILEAQRKIAFSKHKTDIHKVIEQLSEHQQCAGEFKDSLSFMTENASNMQVFLASKKFETDLQKAEESITSLQTRGALNNIVFCLDDIMVEKIGRGDIKLGSFTVITLPASKTYVKRKAKEIQMFMVTQKHTINSVKLTILRKLPLPEGMSVTGCLLQPTGGIIITGDFYVVFLNPNGSVNKKLQLRMAYDVTCINDKKLAVTDDAEITFIDMERKEVIKRVRAEGYGFGISHSNRSIIYTTDKSKVKKMDLRTERITTLNVGDPIFQSYVVGSENKIFYSNWQEHTVICYDINGSALWKFKDETVLRNPSGISIDNNCNVYVAGLNSNNVVVISPNGKQFKQIPLDGDGISNPRAISLEKENKLLVQVTQEYADIGSNTLNVGEK</sequence>
<reference evidence="5 6" key="1">
    <citation type="submission" date="2020-06" db="EMBL/GenBank/DDBJ databases">
        <authorList>
            <person name="Li R."/>
            <person name="Bekaert M."/>
        </authorList>
    </citation>
    <scope>NUCLEOTIDE SEQUENCE [LARGE SCALE GENOMIC DNA]</scope>
    <source>
        <strain evidence="6">wild</strain>
    </source>
</reference>
<dbReference type="GO" id="GO:0008270">
    <property type="term" value="F:zinc ion binding"/>
    <property type="evidence" value="ECO:0007669"/>
    <property type="project" value="UniProtKB-KW"/>
</dbReference>
<dbReference type="InterPro" id="IPR047153">
    <property type="entry name" value="TRIM45/56/19-like"/>
</dbReference>
<keyword evidence="3" id="KW-0732">Signal</keyword>
<dbReference type="PANTHER" id="PTHR25462">
    <property type="entry name" value="BONUS, ISOFORM C-RELATED"/>
    <property type="match status" value="1"/>
</dbReference>
<feature type="signal peptide" evidence="3">
    <location>
        <begin position="1"/>
        <end position="23"/>
    </location>
</feature>
<dbReference type="Proteomes" id="UP000507470">
    <property type="component" value="Unassembled WGS sequence"/>
</dbReference>
<name>A0A6J8CUL4_MYTCO</name>
<keyword evidence="1" id="KW-0862">Zinc</keyword>
<dbReference type="InterPro" id="IPR011042">
    <property type="entry name" value="6-blade_b-propeller_TolB-like"/>
</dbReference>
<protein>
    <recommendedName>
        <fullName evidence="4">B box-type domain-containing protein</fullName>
    </recommendedName>
</protein>
<dbReference type="OrthoDB" id="6076966at2759"/>
<feature type="coiled-coil region" evidence="2">
    <location>
        <begin position="150"/>
        <end position="195"/>
    </location>
</feature>
<dbReference type="SUPFAM" id="SSF101898">
    <property type="entry name" value="NHL repeat"/>
    <property type="match status" value="1"/>
</dbReference>
<organism evidence="5 6">
    <name type="scientific">Mytilus coruscus</name>
    <name type="common">Sea mussel</name>
    <dbReference type="NCBI Taxonomy" id="42192"/>
    <lineage>
        <taxon>Eukaryota</taxon>
        <taxon>Metazoa</taxon>
        <taxon>Spiralia</taxon>
        <taxon>Lophotrochozoa</taxon>
        <taxon>Mollusca</taxon>
        <taxon>Bivalvia</taxon>
        <taxon>Autobranchia</taxon>
        <taxon>Pteriomorphia</taxon>
        <taxon>Mytilida</taxon>
        <taxon>Mytiloidea</taxon>
        <taxon>Mytilidae</taxon>
        <taxon>Mytilinae</taxon>
        <taxon>Mytilus</taxon>
    </lineage>
</organism>
<keyword evidence="6" id="KW-1185">Reference proteome</keyword>
<evidence type="ECO:0000256" key="2">
    <source>
        <dbReference type="SAM" id="Coils"/>
    </source>
</evidence>
<feature type="domain" description="B box-type" evidence="4">
    <location>
        <begin position="16"/>
        <end position="66"/>
    </location>
</feature>
<keyword evidence="1" id="KW-0863">Zinc-finger</keyword>
<dbReference type="AlphaFoldDB" id="A0A6J8CUL4"/>